<sequence>MDGKVHAEKPKNPREGANPLSALTFCYILRLFWVGYRRDLDIQDLYEPLKEHKSNELGEKIARLWEEECERAKKKELSKCKTDDGNKSGSECPKGQPSLLRVLLRCFGAKLMLYGVLLAIMEIILRASQPLLLARLLKYFRKGSTMSLNEAYLYATGVVMCSALNVVVIHPYMMAILHMGMKMRVACCTLIYRKSLKLSRTALGETTVGQAVNLLSNDVNRFDVATIFLHYLWIGPLETVIVMCVMYNEVQESAIIGVATLLMFIPLQGFLGKRSSSLRLKTAMRTDERVRLTNEIVSGIQAIKMYTWEKPFSALIAKARLNEIKVIKGMSYIRGTIMSFIMFSTRLSLFITILAYVLLGYHINPENVFMLTAYYNILRTNMTVFFPQGITQVAEALVSIRRLQKFMMYDEVSTRVDRSLVYRKAEAGSPDDAGSVSGKKMKKKQKRAASATTSRTKDQDPEKPVKNGSSVVNSSNSLGTKEDELAQIRIAPSDEFSDSINCTTDGSIRLMEVSAKWLGFEKDDTLRKISIDVKPGELIAIVGQVGSGKTSLLNIILKELPLTSGSIQ</sequence>
<dbReference type="EMBL" id="CM056741">
    <property type="protein sequence ID" value="KAJ8684448.1"/>
    <property type="molecule type" value="Genomic_DNA"/>
</dbReference>
<accession>A0ACC2PN40</accession>
<feature type="non-terminal residue" evidence="1">
    <location>
        <position position="568"/>
    </location>
</feature>
<evidence type="ECO:0000313" key="1">
    <source>
        <dbReference type="EMBL" id="KAJ8684448.1"/>
    </source>
</evidence>
<name>A0ACC2PN40_9HYME</name>
<protein>
    <submittedName>
        <fullName evidence="1">Uncharacterized protein</fullName>
    </submittedName>
</protein>
<proteinExistence type="predicted"/>
<keyword evidence="2" id="KW-1185">Reference proteome</keyword>
<dbReference type="Proteomes" id="UP001239111">
    <property type="component" value="Chromosome 1"/>
</dbReference>
<evidence type="ECO:0000313" key="2">
    <source>
        <dbReference type="Proteomes" id="UP001239111"/>
    </source>
</evidence>
<comment type="caution">
    <text evidence="1">The sequence shown here is derived from an EMBL/GenBank/DDBJ whole genome shotgun (WGS) entry which is preliminary data.</text>
</comment>
<organism evidence="1 2">
    <name type="scientific">Eretmocerus hayati</name>
    <dbReference type="NCBI Taxonomy" id="131215"/>
    <lineage>
        <taxon>Eukaryota</taxon>
        <taxon>Metazoa</taxon>
        <taxon>Ecdysozoa</taxon>
        <taxon>Arthropoda</taxon>
        <taxon>Hexapoda</taxon>
        <taxon>Insecta</taxon>
        <taxon>Pterygota</taxon>
        <taxon>Neoptera</taxon>
        <taxon>Endopterygota</taxon>
        <taxon>Hymenoptera</taxon>
        <taxon>Apocrita</taxon>
        <taxon>Proctotrupomorpha</taxon>
        <taxon>Chalcidoidea</taxon>
        <taxon>Aphelinidae</taxon>
        <taxon>Aphelininae</taxon>
        <taxon>Eretmocerus</taxon>
    </lineage>
</organism>
<reference evidence="1" key="1">
    <citation type="submission" date="2023-04" db="EMBL/GenBank/DDBJ databases">
        <title>A chromosome-level genome assembly of the parasitoid wasp Eretmocerus hayati.</title>
        <authorList>
            <person name="Zhong Y."/>
            <person name="Liu S."/>
            <person name="Liu Y."/>
        </authorList>
    </citation>
    <scope>NUCLEOTIDE SEQUENCE</scope>
    <source>
        <strain evidence="1">ZJU_SS_LIU_2023</strain>
    </source>
</reference>
<gene>
    <name evidence="1" type="ORF">QAD02_020240</name>
</gene>